<protein>
    <recommendedName>
        <fullName evidence="11">Gustatory receptor</fullName>
    </recommendedName>
</protein>
<feature type="transmembrane region" description="Helical" evidence="8">
    <location>
        <begin position="105"/>
        <end position="122"/>
    </location>
</feature>
<keyword evidence="3" id="KW-1003">Cell membrane</keyword>
<organism evidence="9 10">
    <name type="scientific">Polypedilum vanderplanki</name>
    <name type="common">Sleeping chironomid midge</name>
    <dbReference type="NCBI Taxonomy" id="319348"/>
    <lineage>
        <taxon>Eukaryota</taxon>
        <taxon>Metazoa</taxon>
        <taxon>Ecdysozoa</taxon>
        <taxon>Arthropoda</taxon>
        <taxon>Hexapoda</taxon>
        <taxon>Insecta</taxon>
        <taxon>Pterygota</taxon>
        <taxon>Neoptera</taxon>
        <taxon>Endopterygota</taxon>
        <taxon>Diptera</taxon>
        <taxon>Nematocera</taxon>
        <taxon>Chironomoidea</taxon>
        <taxon>Chironomidae</taxon>
        <taxon>Chironominae</taxon>
        <taxon>Polypedilum</taxon>
        <taxon>Polypedilum</taxon>
    </lineage>
</organism>
<feature type="transmembrane region" description="Helical" evidence="8">
    <location>
        <begin position="157"/>
        <end position="174"/>
    </location>
</feature>
<dbReference type="GO" id="GO:0008527">
    <property type="term" value="F:taste receptor activity"/>
    <property type="evidence" value="ECO:0007669"/>
    <property type="project" value="InterPro"/>
</dbReference>
<feature type="transmembrane region" description="Helical" evidence="8">
    <location>
        <begin position="236"/>
        <end position="254"/>
    </location>
</feature>
<dbReference type="GO" id="GO:0050916">
    <property type="term" value="P:sensory perception of sweet taste"/>
    <property type="evidence" value="ECO:0007669"/>
    <property type="project" value="UniProtKB-ARBA"/>
</dbReference>
<name>A0A9J6CCW5_POLVA</name>
<dbReference type="GO" id="GO:0005886">
    <property type="term" value="C:plasma membrane"/>
    <property type="evidence" value="ECO:0007669"/>
    <property type="project" value="UniProtKB-SubCell"/>
</dbReference>
<dbReference type="PANTHER" id="PTHR21421">
    <property type="entry name" value="GUSTATORY RECEPTOR"/>
    <property type="match status" value="1"/>
</dbReference>
<dbReference type="PANTHER" id="PTHR21421:SF29">
    <property type="entry name" value="GUSTATORY RECEPTOR 5A FOR TREHALOSE-RELATED"/>
    <property type="match status" value="1"/>
</dbReference>
<evidence type="ECO:0000256" key="2">
    <source>
        <dbReference type="ARBA" id="ARBA00005327"/>
    </source>
</evidence>
<feature type="transmembrane region" description="Helical" evidence="8">
    <location>
        <begin position="74"/>
        <end position="93"/>
    </location>
</feature>
<evidence type="ECO:0000256" key="5">
    <source>
        <dbReference type="ARBA" id="ARBA00022989"/>
    </source>
</evidence>
<dbReference type="OrthoDB" id="5800391at2759"/>
<evidence type="ECO:0000256" key="6">
    <source>
        <dbReference type="ARBA" id="ARBA00023136"/>
    </source>
</evidence>
<comment type="caution">
    <text evidence="9">The sequence shown here is derived from an EMBL/GenBank/DDBJ whole genome shotgun (WGS) entry which is preliminary data.</text>
</comment>
<keyword evidence="4 8" id="KW-0812">Transmembrane</keyword>
<dbReference type="AlphaFoldDB" id="A0A9J6CCW5"/>
<sequence>MATLYDRDMHQSRNFNGQLHVASSNASKQSLKLFKAMKPILIFGQIFGLLPVSLNNDVEKIQFKFKSFKTFYSFLLQFFCISEFVALAYFLYADDNFDFNVLGNLIFYFIGIFTTFYFIFFANKWKSLIVLWDKYDDVFSCPLYSHSHETIVFGRKVKFISAFFFGFLIIDNFFRMSSEIYIGYLKFERCSNDDDADFSPIAKEIYIQQRSILFRLIDFNYFYIPIFEFVHISRRVHWCFVELFIIILGMNLSLKFNQFYERLNKVRQQIVWDGYWRMSREHYVMLCELSEKASEFSSPLLTLITFADFFFLCERLYKQYAADYDTFGRIQISLLGTFFLLRSIILFYYCSTVNFHASRPLEILRDAPLRNINVDFQRLVNEVENCDRGFSGAGFFIIKKSFIISFIGAVTTYQLVILQNINTIRRAINSTVIDC</sequence>
<evidence type="ECO:0000256" key="8">
    <source>
        <dbReference type="SAM" id="Phobius"/>
    </source>
</evidence>
<dbReference type="InterPro" id="IPR009318">
    <property type="entry name" value="Gustatory_rcpt"/>
</dbReference>
<proteinExistence type="inferred from homology"/>
<evidence type="ECO:0000256" key="1">
    <source>
        <dbReference type="ARBA" id="ARBA00004651"/>
    </source>
</evidence>
<comment type="similarity">
    <text evidence="2">Belongs to the insect chemoreceptor superfamily. Gustatory receptor (GR) family. Gr5a subfamily.</text>
</comment>
<evidence type="ECO:0000313" key="9">
    <source>
        <dbReference type="EMBL" id="KAG5679765.1"/>
    </source>
</evidence>
<evidence type="ECO:0000256" key="3">
    <source>
        <dbReference type="ARBA" id="ARBA00022475"/>
    </source>
</evidence>
<evidence type="ECO:0000313" key="10">
    <source>
        <dbReference type="Proteomes" id="UP001107558"/>
    </source>
</evidence>
<keyword evidence="7" id="KW-0675">Receptor</keyword>
<feature type="transmembrane region" description="Helical" evidence="8">
    <location>
        <begin position="329"/>
        <end position="349"/>
    </location>
</feature>
<comment type="subcellular location">
    <subcellularLocation>
        <location evidence="1">Cell membrane</location>
        <topology evidence="1">Multi-pass membrane protein</topology>
    </subcellularLocation>
</comment>
<evidence type="ECO:0000256" key="4">
    <source>
        <dbReference type="ARBA" id="ARBA00022692"/>
    </source>
</evidence>
<keyword evidence="5 8" id="KW-1133">Transmembrane helix</keyword>
<gene>
    <name evidence="9" type="ORF">PVAND_009305</name>
</gene>
<keyword evidence="10" id="KW-1185">Reference proteome</keyword>
<dbReference type="EMBL" id="JADBJN010000001">
    <property type="protein sequence ID" value="KAG5679765.1"/>
    <property type="molecule type" value="Genomic_DNA"/>
</dbReference>
<reference evidence="9" key="1">
    <citation type="submission" date="2021-03" db="EMBL/GenBank/DDBJ databases">
        <title>Chromosome level genome of the anhydrobiotic midge Polypedilum vanderplanki.</title>
        <authorList>
            <person name="Yoshida Y."/>
            <person name="Kikawada T."/>
            <person name="Gusev O."/>
        </authorList>
    </citation>
    <scope>NUCLEOTIDE SEQUENCE</scope>
    <source>
        <strain evidence="9">NIAS01</strain>
        <tissue evidence="9">Whole body or cell culture</tissue>
    </source>
</reference>
<evidence type="ECO:0008006" key="11">
    <source>
        <dbReference type="Google" id="ProtNLM"/>
    </source>
</evidence>
<keyword evidence="6 8" id="KW-0472">Membrane</keyword>
<evidence type="ECO:0000256" key="7">
    <source>
        <dbReference type="ARBA" id="ARBA00023170"/>
    </source>
</evidence>
<accession>A0A9J6CCW5</accession>
<dbReference type="Pfam" id="PF06151">
    <property type="entry name" value="Trehalose_recp"/>
    <property type="match status" value="1"/>
</dbReference>
<feature type="transmembrane region" description="Helical" evidence="8">
    <location>
        <begin position="36"/>
        <end position="54"/>
    </location>
</feature>
<dbReference type="Proteomes" id="UP001107558">
    <property type="component" value="Chromosome 1"/>
</dbReference>